<sequence>MNKYIFNCTNAIALVLLSISAFNVNAREFVMSYDGFYDRLKIVNKGDFQYARVNFYISDIGTNETCAIKSGTILTERNEYPLNFTDKAQLLLPFDKQLDTDKAVIVVEPQNPVHDCQLKLQIEANELEVLAFSKQSLYTINEELDELLTDLSGFFVSKLMWFLLPEQKGVAVTFKSPMQFDDKSITCEKSVCYFAVEDSWEDDSAVLGDISNVIKVTPWIVK</sequence>
<proteinExistence type="predicted"/>
<gene>
    <name evidence="1" type="ORF">LCGC14_0552840</name>
</gene>
<dbReference type="Pfam" id="PF11205">
    <property type="entry name" value="DUF2987"/>
    <property type="match status" value="1"/>
</dbReference>
<evidence type="ECO:0008006" key="2">
    <source>
        <dbReference type="Google" id="ProtNLM"/>
    </source>
</evidence>
<comment type="caution">
    <text evidence="1">The sequence shown here is derived from an EMBL/GenBank/DDBJ whole genome shotgun (WGS) entry which is preliminary data.</text>
</comment>
<evidence type="ECO:0000313" key="1">
    <source>
        <dbReference type="EMBL" id="KKN58349.1"/>
    </source>
</evidence>
<name>A0A0F9RUD7_9ZZZZ</name>
<dbReference type="AlphaFoldDB" id="A0A0F9RUD7"/>
<accession>A0A0F9RUD7</accession>
<organism evidence="1">
    <name type="scientific">marine sediment metagenome</name>
    <dbReference type="NCBI Taxonomy" id="412755"/>
    <lineage>
        <taxon>unclassified sequences</taxon>
        <taxon>metagenomes</taxon>
        <taxon>ecological metagenomes</taxon>
    </lineage>
</organism>
<reference evidence="1" key="1">
    <citation type="journal article" date="2015" name="Nature">
        <title>Complex archaea that bridge the gap between prokaryotes and eukaryotes.</title>
        <authorList>
            <person name="Spang A."/>
            <person name="Saw J.H."/>
            <person name="Jorgensen S.L."/>
            <person name="Zaremba-Niedzwiedzka K."/>
            <person name="Martijn J."/>
            <person name="Lind A.E."/>
            <person name="van Eijk R."/>
            <person name="Schleper C."/>
            <person name="Guy L."/>
            <person name="Ettema T.J."/>
        </authorList>
    </citation>
    <scope>NUCLEOTIDE SEQUENCE</scope>
</reference>
<dbReference type="InterPro" id="IPR021370">
    <property type="entry name" value="DUF2987"/>
</dbReference>
<protein>
    <recommendedName>
        <fullName evidence="2">DUF2987 domain-containing protein</fullName>
    </recommendedName>
</protein>
<dbReference type="EMBL" id="LAZR01000765">
    <property type="protein sequence ID" value="KKN58349.1"/>
    <property type="molecule type" value="Genomic_DNA"/>
</dbReference>